<evidence type="ECO:0000313" key="1">
    <source>
        <dbReference type="EMBL" id="TCT19641.1"/>
    </source>
</evidence>
<dbReference type="PANTHER" id="PTHR34352:SF1">
    <property type="entry name" value="PROTEIN YHFA"/>
    <property type="match status" value="1"/>
</dbReference>
<keyword evidence="2" id="KW-1185">Reference proteome</keyword>
<dbReference type="AlphaFoldDB" id="A0A4R3MW26"/>
<protein>
    <submittedName>
        <fullName evidence="1">Putative OsmC-like protein</fullName>
    </submittedName>
</protein>
<dbReference type="InterPro" id="IPR015946">
    <property type="entry name" value="KH_dom-like_a/b"/>
</dbReference>
<comment type="caution">
    <text evidence="1">The sequence shown here is derived from an EMBL/GenBank/DDBJ whole genome shotgun (WGS) entry which is preliminary data.</text>
</comment>
<sequence>MKFTMKEKGFAADFEYGTLDISADSDYGFRPFQLMIASIAGCSGSVFKKVLDKKRINFEDIEITVDYQRSGDKVNRIEKIHLSFFVKGKGLDQKQLEKSLELSHKYCSMVQSVKDNIDITVSVQSGE</sequence>
<dbReference type="RefSeq" id="WP_132372391.1">
    <property type="nucleotide sequence ID" value="NZ_SMAN01000017.1"/>
</dbReference>
<proteinExistence type="predicted"/>
<dbReference type="EMBL" id="SMAN01000017">
    <property type="protein sequence ID" value="TCT19641.1"/>
    <property type="molecule type" value="Genomic_DNA"/>
</dbReference>
<dbReference type="InterPro" id="IPR003718">
    <property type="entry name" value="OsmC/Ohr_fam"/>
</dbReference>
<name>A0A4R3MW26_9BACI</name>
<reference evidence="1 2" key="1">
    <citation type="submission" date="2019-03" db="EMBL/GenBank/DDBJ databases">
        <title>Genomic Encyclopedia of Type Strains, Phase IV (KMG-IV): sequencing the most valuable type-strain genomes for metagenomic binning, comparative biology and taxonomic classification.</title>
        <authorList>
            <person name="Goeker M."/>
        </authorList>
    </citation>
    <scope>NUCLEOTIDE SEQUENCE [LARGE SCALE GENOMIC DNA]</scope>
    <source>
        <strain evidence="1 2">DSM 25894</strain>
    </source>
</reference>
<organism evidence="1 2">
    <name type="scientific">Melghiribacillus thermohalophilus</name>
    <dbReference type="NCBI Taxonomy" id="1324956"/>
    <lineage>
        <taxon>Bacteria</taxon>
        <taxon>Bacillati</taxon>
        <taxon>Bacillota</taxon>
        <taxon>Bacilli</taxon>
        <taxon>Bacillales</taxon>
        <taxon>Bacillaceae</taxon>
        <taxon>Melghiribacillus</taxon>
    </lineage>
</organism>
<dbReference type="SUPFAM" id="SSF82784">
    <property type="entry name" value="OsmC-like"/>
    <property type="match status" value="1"/>
</dbReference>
<dbReference type="Pfam" id="PF02566">
    <property type="entry name" value="OsmC"/>
    <property type="match status" value="1"/>
</dbReference>
<dbReference type="Proteomes" id="UP000294650">
    <property type="component" value="Unassembled WGS sequence"/>
</dbReference>
<gene>
    <name evidence="1" type="ORF">EDD68_11735</name>
</gene>
<dbReference type="InterPro" id="IPR036102">
    <property type="entry name" value="OsmC/Ohrsf"/>
</dbReference>
<dbReference type="Gene3D" id="3.30.300.20">
    <property type="match status" value="1"/>
</dbReference>
<dbReference type="PANTHER" id="PTHR34352">
    <property type="entry name" value="PROTEIN YHFA"/>
    <property type="match status" value="1"/>
</dbReference>
<dbReference type="OrthoDB" id="13625at2"/>
<accession>A0A4R3MW26</accession>
<evidence type="ECO:0000313" key="2">
    <source>
        <dbReference type="Proteomes" id="UP000294650"/>
    </source>
</evidence>